<dbReference type="Gene3D" id="3.30.1130.10">
    <property type="match status" value="1"/>
</dbReference>
<dbReference type="EC" id="4.1.2.25" evidence="4"/>
<evidence type="ECO:0000256" key="5">
    <source>
        <dbReference type="ARBA" id="ARBA00022909"/>
    </source>
</evidence>
<reference evidence="9" key="1">
    <citation type="submission" date="2018-05" db="EMBL/GenBank/DDBJ databases">
        <authorList>
            <person name="Lanie J.A."/>
            <person name="Ng W.-L."/>
            <person name="Kazmierczak K.M."/>
            <person name="Andrzejewski T.M."/>
            <person name="Davidsen T.M."/>
            <person name="Wayne K.J."/>
            <person name="Tettelin H."/>
            <person name="Glass J.I."/>
            <person name="Rusch D."/>
            <person name="Podicherti R."/>
            <person name="Tsui H.-C.T."/>
            <person name="Winkler M.E."/>
        </authorList>
    </citation>
    <scope>NUCLEOTIDE SEQUENCE</scope>
</reference>
<protein>
    <recommendedName>
        <fullName evidence="4">dihydroneopterin aldolase</fullName>
        <ecNumber evidence="4">4.1.2.25</ecNumber>
    </recommendedName>
    <alternativeName>
        <fullName evidence="7">7,8-dihydroneopterin aldolase</fullName>
    </alternativeName>
</protein>
<dbReference type="SMART" id="SM00905">
    <property type="entry name" value="FolB"/>
    <property type="match status" value="1"/>
</dbReference>
<evidence type="ECO:0000256" key="6">
    <source>
        <dbReference type="ARBA" id="ARBA00023239"/>
    </source>
</evidence>
<evidence type="ECO:0000256" key="3">
    <source>
        <dbReference type="ARBA" id="ARBA00005708"/>
    </source>
</evidence>
<feature type="non-terminal residue" evidence="9">
    <location>
        <position position="1"/>
    </location>
</feature>
<evidence type="ECO:0000259" key="8">
    <source>
        <dbReference type="SMART" id="SM00905"/>
    </source>
</evidence>
<dbReference type="InterPro" id="IPR006157">
    <property type="entry name" value="FolB_dom"/>
</dbReference>
<dbReference type="NCBIfam" id="TIGR00525">
    <property type="entry name" value="folB"/>
    <property type="match status" value="1"/>
</dbReference>
<dbReference type="EMBL" id="UINC01000133">
    <property type="protein sequence ID" value="SUZ49749.1"/>
    <property type="molecule type" value="Genomic_DNA"/>
</dbReference>
<dbReference type="GO" id="GO:0005737">
    <property type="term" value="C:cytoplasm"/>
    <property type="evidence" value="ECO:0007669"/>
    <property type="project" value="TreeGrafter"/>
</dbReference>
<name>A0A381N5M3_9ZZZZ</name>
<evidence type="ECO:0000256" key="1">
    <source>
        <dbReference type="ARBA" id="ARBA00001353"/>
    </source>
</evidence>
<dbReference type="AlphaFoldDB" id="A0A381N5M3"/>
<dbReference type="InterPro" id="IPR043133">
    <property type="entry name" value="GTP-CH-I_C/QueF"/>
</dbReference>
<evidence type="ECO:0000256" key="4">
    <source>
        <dbReference type="ARBA" id="ARBA00013043"/>
    </source>
</evidence>
<dbReference type="GO" id="GO:0046656">
    <property type="term" value="P:folic acid biosynthetic process"/>
    <property type="evidence" value="ECO:0007669"/>
    <property type="project" value="UniProtKB-KW"/>
</dbReference>
<gene>
    <name evidence="9" type="ORF">METZ01_LOCUS2603</name>
</gene>
<comment type="catalytic activity">
    <reaction evidence="1">
        <text>7,8-dihydroneopterin = 6-hydroxymethyl-7,8-dihydropterin + glycolaldehyde</text>
        <dbReference type="Rhea" id="RHEA:10540"/>
        <dbReference type="ChEBI" id="CHEBI:17001"/>
        <dbReference type="ChEBI" id="CHEBI:17071"/>
        <dbReference type="ChEBI" id="CHEBI:44841"/>
        <dbReference type="EC" id="4.1.2.25"/>
    </reaction>
</comment>
<keyword evidence="5" id="KW-0289">Folate biosynthesis</keyword>
<comment type="pathway">
    <text evidence="2">Cofactor biosynthesis; tetrahydrofolate biosynthesis; 2-amino-4-hydroxy-6-hydroxymethyl-7,8-dihydropteridine diphosphate from 7,8-dihydroneopterin triphosphate: step 3/4.</text>
</comment>
<dbReference type="GO" id="GO:0004150">
    <property type="term" value="F:dihydroneopterin aldolase activity"/>
    <property type="evidence" value="ECO:0007669"/>
    <property type="project" value="UniProtKB-EC"/>
</dbReference>
<dbReference type="InterPro" id="IPR006156">
    <property type="entry name" value="Dihydroneopterin_aldolase"/>
</dbReference>
<proteinExistence type="inferred from homology"/>
<feature type="domain" description="Dihydroneopterin aldolase/epimerase" evidence="8">
    <location>
        <begin position="2"/>
        <end position="105"/>
    </location>
</feature>
<dbReference type="PANTHER" id="PTHR42844:SF1">
    <property type="entry name" value="DIHYDRONEOPTERIN ALDOLASE 1-RELATED"/>
    <property type="match status" value="1"/>
</dbReference>
<dbReference type="PANTHER" id="PTHR42844">
    <property type="entry name" value="DIHYDRONEOPTERIN ALDOLASE 1-RELATED"/>
    <property type="match status" value="1"/>
</dbReference>
<accession>A0A381N5M3</accession>
<evidence type="ECO:0000313" key="9">
    <source>
        <dbReference type="EMBL" id="SUZ49749.1"/>
    </source>
</evidence>
<evidence type="ECO:0000256" key="7">
    <source>
        <dbReference type="ARBA" id="ARBA00032903"/>
    </source>
</evidence>
<comment type="similarity">
    <text evidence="3">Belongs to the DHNA family.</text>
</comment>
<keyword evidence="6" id="KW-0456">Lyase</keyword>
<organism evidence="9">
    <name type="scientific">marine metagenome</name>
    <dbReference type="NCBI Taxonomy" id="408172"/>
    <lineage>
        <taxon>unclassified sequences</taxon>
        <taxon>metagenomes</taxon>
        <taxon>ecological metagenomes</taxon>
    </lineage>
</organism>
<dbReference type="NCBIfam" id="TIGR00526">
    <property type="entry name" value="folB_dom"/>
    <property type="match status" value="1"/>
</dbReference>
<sequence length="107" mass="11545">VCIVGVLPEERERPQPLELDIDIFADLSAAGDSDELEDTVDYGAVTEAVSEICLGAKAQLLERVAQLVAEYLLELGGVSGAEVTVKKLRPPVPSEIEFTAVRVTRHN</sequence>
<dbReference type="Pfam" id="PF02152">
    <property type="entry name" value="FolB"/>
    <property type="match status" value="1"/>
</dbReference>
<evidence type="ECO:0000256" key="2">
    <source>
        <dbReference type="ARBA" id="ARBA00005013"/>
    </source>
</evidence>
<dbReference type="SUPFAM" id="SSF55620">
    <property type="entry name" value="Tetrahydrobiopterin biosynthesis enzymes-like"/>
    <property type="match status" value="1"/>
</dbReference>